<keyword evidence="10" id="KW-0325">Glycoprotein</keyword>
<feature type="domain" description="Ig-like" evidence="15">
    <location>
        <begin position="389"/>
        <end position="487"/>
    </location>
</feature>
<dbReference type="SUPFAM" id="SSF48726">
    <property type="entry name" value="Immunoglobulin"/>
    <property type="match status" value="3"/>
</dbReference>
<dbReference type="AlphaFoldDB" id="A0AAW1NAJ9"/>
<dbReference type="InterPro" id="IPR003591">
    <property type="entry name" value="Leu-rich_rpt_typical-subtyp"/>
</dbReference>
<evidence type="ECO:0000313" key="16">
    <source>
        <dbReference type="EMBL" id="KAK9758812.1"/>
    </source>
</evidence>
<dbReference type="SMART" id="SM00409">
    <property type="entry name" value="IG"/>
    <property type="match status" value="3"/>
</dbReference>
<keyword evidence="9" id="KW-1015">Disulfide bond</keyword>
<dbReference type="FunFam" id="3.80.10.10:FF:001360">
    <property type="entry name" value="Uncharacterized protein"/>
    <property type="match status" value="1"/>
</dbReference>
<keyword evidence="7 13" id="KW-1133">Transmembrane helix</keyword>
<comment type="subcellular location">
    <subcellularLocation>
        <location evidence="1">Cell membrane</location>
    </subcellularLocation>
</comment>
<dbReference type="PROSITE" id="PS51450">
    <property type="entry name" value="LRR"/>
    <property type="match status" value="2"/>
</dbReference>
<sequence>MIERCVPSKMVGVSYLVMFFYLKSFVSCTEDCPHICKCLGDIVHCEENNLTRVPYNIPKWTIQLSLNNNNISSLYADDWKNLPNITDLKLNKNNIVNITKDSFDNLKNLELLEINRNHLVNIEALSFKSLEQLLVLKLKRNRIRQLTDGAFFGLKEIQSLILDYNSVQVITKGWLFELSKLSELSISSNKIHRIETDAWEFCQELSILDLSSNKLKSLEKDTFKYLNALKILNLNSNSISYIEENAFFHMSNLQTLQLSNNKLSGVIEGGNGVFKSLVNLQTFTLASNNIKSIHANAFEGLLSLKTFVLSNNNITSVQKAAFSEMMVLQDLQMNTTVLLCDCNLRWFLDWLKSKQLEAHTVCAYPKWLRNKPLLSIPPNNLTCEDLLRPRLTQEPDLEIMALKGGNVTLNCVAMSSSPSPMTFRWRKDNVDLADAAVSNKRIAQDGKNTEMESRLNISKVERADAGRYQCVVSNTFGTTYSQKSSITVFVSKQPDVDLLSIVARFVGHIRRGGVSTARVIYPRFEKIPRNVTVQAGQTAKLECAAVGEPNPEIAWQKDGGTDFPAATERRMHVMFSDDVFFIVNAKPSDTGMYSCIAHNIAGTIVANATLTIQERPYFVKEMVGKEATEGESVVLQCMAGGSPKPSIVWSKDGNPIGMTERHFFTAEDQLMIIVDAHLADSGTYICQLNNSLGRVTGYSRVTVKRAGITDGDMMGIIIITVVCCAVCTSVIWVVIIYQTRRKISSSSSASALASAVGGQPPAEYAERMNNFGDDASERSSCKDSGTGDSAKRSNDDLLPGDEYTFIVNGTTSGDGTRNSTMRRVSLVYSIPDGNGSHTPLLHSDGVHRPRSTNHDRLQSTSTVVEADTDAKTIV</sequence>
<dbReference type="InterPro" id="IPR003598">
    <property type="entry name" value="Ig_sub2"/>
</dbReference>
<comment type="caution">
    <text evidence="16">The sequence shown here is derived from an EMBL/GenBank/DDBJ whole genome shotgun (WGS) entry which is preliminary data.</text>
</comment>
<name>A0AAW1NAJ9_POPJA</name>
<evidence type="ECO:0000256" key="12">
    <source>
        <dbReference type="SAM" id="MobiDB-lite"/>
    </source>
</evidence>
<keyword evidence="17" id="KW-1185">Reference proteome</keyword>
<evidence type="ECO:0000256" key="9">
    <source>
        <dbReference type="ARBA" id="ARBA00023157"/>
    </source>
</evidence>
<evidence type="ECO:0000256" key="2">
    <source>
        <dbReference type="ARBA" id="ARBA00022475"/>
    </source>
</evidence>
<dbReference type="Pfam" id="PF13927">
    <property type="entry name" value="Ig_3"/>
    <property type="match status" value="1"/>
</dbReference>
<feature type="domain" description="Ig-like" evidence="15">
    <location>
        <begin position="522"/>
        <end position="611"/>
    </location>
</feature>
<dbReference type="InterPro" id="IPR001611">
    <property type="entry name" value="Leu-rich_rpt"/>
</dbReference>
<dbReference type="InterPro" id="IPR007110">
    <property type="entry name" value="Ig-like_dom"/>
</dbReference>
<evidence type="ECO:0000313" key="17">
    <source>
        <dbReference type="Proteomes" id="UP001458880"/>
    </source>
</evidence>
<dbReference type="Proteomes" id="UP001458880">
    <property type="component" value="Unassembled WGS sequence"/>
</dbReference>
<evidence type="ECO:0000256" key="5">
    <source>
        <dbReference type="ARBA" id="ARBA00022729"/>
    </source>
</evidence>
<dbReference type="PRINTS" id="PR00019">
    <property type="entry name" value="LEURICHRPT"/>
</dbReference>
<dbReference type="InterPro" id="IPR003599">
    <property type="entry name" value="Ig_sub"/>
</dbReference>
<feature type="compositionally biased region" description="Basic and acidic residues" evidence="12">
    <location>
        <begin position="844"/>
        <end position="857"/>
    </location>
</feature>
<dbReference type="Pfam" id="PF07679">
    <property type="entry name" value="I-set"/>
    <property type="match status" value="2"/>
</dbReference>
<dbReference type="Gene3D" id="2.60.40.10">
    <property type="entry name" value="Immunoglobulins"/>
    <property type="match status" value="3"/>
</dbReference>
<dbReference type="PANTHER" id="PTHR45842">
    <property type="entry name" value="SYNAPTIC ADHESION-LIKE MOLECULE SALM"/>
    <property type="match status" value="1"/>
</dbReference>
<dbReference type="FunFam" id="2.60.40.10:FF:000107">
    <property type="entry name" value="Myosin, light chain kinase a"/>
    <property type="match status" value="1"/>
</dbReference>
<evidence type="ECO:0000256" key="13">
    <source>
        <dbReference type="SAM" id="Phobius"/>
    </source>
</evidence>
<dbReference type="InterPro" id="IPR050467">
    <property type="entry name" value="LRFN"/>
</dbReference>
<dbReference type="PANTHER" id="PTHR45842:SF21">
    <property type="entry name" value="IG-LIKE DOMAIN-CONTAINING PROTEIN"/>
    <property type="match status" value="1"/>
</dbReference>
<protein>
    <submittedName>
        <fullName evidence="16">Leucine rich repeat</fullName>
    </submittedName>
</protein>
<evidence type="ECO:0000256" key="7">
    <source>
        <dbReference type="ARBA" id="ARBA00022989"/>
    </source>
</evidence>
<feature type="signal peptide" evidence="14">
    <location>
        <begin position="1"/>
        <end position="28"/>
    </location>
</feature>
<dbReference type="SMART" id="SM00365">
    <property type="entry name" value="LRR_SD22"/>
    <property type="match status" value="5"/>
</dbReference>
<feature type="domain" description="Ig-like" evidence="15">
    <location>
        <begin position="616"/>
        <end position="702"/>
    </location>
</feature>
<dbReference type="Gene3D" id="3.80.10.10">
    <property type="entry name" value="Ribonuclease Inhibitor"/>
    <property type="match status" value="3"/>
</dbReference>
<keyword evidence="6" id="KW-0677">Repeat</keyword>
<dbReference type="Pfam" id="PF01463">
    <property type="entry name" value="LRRCT"/>
    <property type="match status" value="1"/>
</dbReference>
<evidence type="ECO:0000256" key="6">
    <source>
        <dbReference type="ARBA" id="ARBA00022737"/>
    </source>
</evidence>
<dbReference type="FunFam" id="2.60.40.10:FF:000150">
    <property type="entry name" value="Leucine rich repeats and immunoglobulin like domains 3"/>
    <property type="match status" value="1"/>
</dbReference>
<proteinExistence type="predicted"/>
<dbReference type="PROSITE" id="PS50835">
    <property type="entry name" value="IG_LIKE"/>
    <property type="match status" value="3"/>
</dbReference>
<keyword evidence="2" id="KW-1003">Cell membrane</keyword>
<keyword evidence="5 14" id="KW-0732">Signal</keyword>
<dbReference type="FunFam" id="3.80.10.10:FF:001438">
    <property type="entry name" value="Uncharacterized protein"/>
    <property type="match status" value="1"/>
</dbReference>
<feature type="region of interest" description="Disordered" evidence="12">
    <location>
        <begin position="842"/>
        <end position="874"/>
    </location>
</feature>
<dbReference type="InterPro" id="IPR013098">
    <property type="entry name" value="Ig_I-set"/>
</dbReference>
<evidence type="ECO:0000256" key="4">
    <source>
        <dbReference type="ARBA" id="ARBA00022692"/>
    </source>
</evidence>
<keyword evidence="3" id="KW-0433">Leucine-rich repeat</keyword>
<reference evidence="16 17" key="1">
    <citation type="journal article" date="2024" name="BMC Genomics">
        <title>De novo assembly and annotation of Popillia japonica's genome with initial clues to its potential as an invasive pest.</title>
        <authorList>
            <person name="Cucini C."/>
            <person name="Boschi S."/>
            <person name="Funari R."/>
            <person name="Cardaioli E."/>
            <person name="Iannotti N."/>
            <person name="Marturano G."/>
            <person name="Paoli F."/>
            <person name="Bruttini M."/>
            <person name="Carapelli A."/>
            <person name="Frati F."/>
            <person name="Nardi F."/>
        </authorList>
    </citation>
    <scope>NUCLEOTIDE SEQUENCE [LARGE SCALE GENOMIC DNA]</scope>
    <source>
        <strain evidence="16">DMR45628</strain>
    </source>
</reference>
<dbReference type="InterPro" id="IPR013783">
    <property type="entry name" value="Ig-like_fold"/>
</dbReference>
<evidence type="ECO:0000256" key="8">
    <source>
        <dbReference type="ARBA" id="ARBA00023136"/>
    </source>
</evidence>
<feature type="chain" id="PRO_5043508805" evidence="14">
    <location>
        <begin position="29"/>
        <end position="874"/>
    </location>
</feature>
<dbReference type="SMART" id="SM00013">
    <property type="entry name" value="LRRNT"/>
    <property type="match status" value="1"/>
</dbReference>
<dbReference type="GO" id="GO:0005886">
    <property type="term" value="C:plasma membrane"/>
    <property type="evidence" value="ECO:0007669"/>
    <property type="project" value="UniProtKB-SubCell"/>
</dbReference>
<dbReference type="Pfam" id="PF13855">
    <property type="entry name" value="LRR_8"/>
    <property type="match status" value="3"/>
</dbReference>
<accession>A0AAW1NAJ9</accession>
<evidence type="ECO:0000256" key="3">
    <source>
        <dbReference type="ARBA" id="ARBA00022614"/>
    </source>
</evidence>
<dbReference type="SMART" id="SM00082">
    <property type="entry name" value="LRRCT"/>
    <property type="match status" value="1"/>
</dbReference>
<feature type="region of interest" description="Disordered" evidence="12">
    <location>
        <begin position="773"/>
        <end position="796"/>
    </location>
</feature>
<dbReference type="SUPFAM" id="SSF52058">
    <property type="entry name" value="L domain-like"/>
    <property type="match status" value="1"/>
</dbReference>
<dbReference type="SMART" id="SM00369">
    <property type="entry name" value="LRR_TYP"/>
    <property type="match status" value="10"/>
</dbReference>
<dbReference type="InterPro" id="IPR032675">
    <property type="entry name" value="LRR_dom_sf"/>
</dbReference>
<evidence type="ECO:0000259" key="15">
    <source>
        <dbReference type="PROSITE" id="PS50835"/>
    </source>
</evidence>
<evidence type="ECO:0000256" key="10">
    <source>
        <dbReference type="ARBA" id="ARBA00023180"/>
    </source>
</evidence>
<keyword evidence="11" id="KW-0393">Immunoglobulin domain</keyword>
<dbReference type="SMART" id="SM00408">
    <property type="entry name" value="IGc2"/>
    <property type="match status" value="3"/>
</dbReference>
<dbReference type="EMBL" id="JASPKY010000003">
    <property type="protein sequence ID" value="KAK9758812.1"/>
    <property type="molecule type" value="Genomic_DNA"/>
</dbReference>
<organism evidence="16 17">
    <name type="scientific">Popillia japonica</name>
    <name type="common">Japanese beetle</name>
    <dbReference type="NCBI Taxonomy" id="7064"/>
    <lineage>
        <taxon>Eukaryota</taxon>
        <taxon>Metazoa</taxon>
        <taxon>Ecdysozoa</taxon>
        <taxon>Arthropoda</taxon>
        <taxon>Hexapoda</taxon>
        <taxon>Insecta</taxon>
        <taxon>Pterygota</taxon>
        <taxon>Neoptera</taxon>
        <taxon>Endopterygota</taxon>
        <taxon>Coleoptera</taxon>
        <taxon>Polyphaga</taxon>
        <taxon>Scarabaeiformia</taxon>
        <taxon>Scarabaeidae</taxon>
        <taxon>Rutelinae</taxon>
        <taxon>Popillia</taxon>
    </lineage>
</organism>
<evidence type="ECO:0000256" key="11">
    <source>
        <dbReference type="ARBA" id="ARBA00023319"/>
    </source>
</evidence>
<keyword evidence="8 13" id="KW-0472">Membrane</keyword>
<evidence type="ECO:0000256" key="1">
    <source>
        <dbReference type="ARBA" id="ARBA00004236"/>
    </source>
</evidence>
<dbReference type="InterPro" id="IPR000372">
    <property type="entry name" value="LRRNT"/>
</dbReference>
<gene>
    <name evidence="16" type="ORF">QE152_g512</name>
</gene>
<dbReference type="InterPro" id="IPR036179">
    <property type="entry name" value="Ig-like_dom_sf"/>
</dbReference>
<dbReference type="InterPro" id="IPR000483">
    <property type="entry name" value="Cys-rich_flank_reg_C"/>
</dbReference>
<evidence type="ECO:0000256" key="14">
    <source>
        <dbReference type="SAM" id="SignalP"/>
    </source>
</evidence>
<keyword evidence="4 13" id="KW-0812">Transmembrane</keyword>
<feature type="transmembrane region" description="Helical" evidence="13">
    <location>
        <begin position="713"/>
        <end position="737"/>
    </location>
</feature>